<accession>A0A1G7MR53</accession>
<evidence type="ECO:0000313" key="8">
    <source>
        <dbReference type="Proteomes" id="UP000198641"/>
    </source>
</evidence>
<organism evidence="7 8">
    <name type="scientific">Onishia taeanensis</name>
    <dbReference type="NCBI Taxonomy" id="284577"/>
    <lineage>
        <taxon>Bacteria</taxon>
        <taxon>Pseudomonadati</taxon>
        <taxon>Pseudomonadota</taxon>
        <taxon>Gammaproteobacteria</taxon>
        <taxon>Oceanospirillales</taxon>
        <taxon>Halomonadaceae</taxon>
        <taxon>Onishia</taxon>
    </lineage>
</organism>
<dbReference type="SMART" id="SM00345">
    <property type="entry name" value="HTH_GNTR"/>
    <property type="match status" value="1"/>
</dbReference>
<dbReference type="EMBL" id="FNCI01000001">
    <property type="protein sequence ID" value="SDF64265.1"/>
    <property type="molecule type" value="Genomic_DNA"/>
</dbReference>
<dbReference type="InterPro" id="IPR015421">
    <property type="entry name" value="PyrdxlP-dep_Trfase_major"/>
</dbReference>
<keyword evidence="5" id="KW-0804">Transcription</keyword>
<dbReference type="GO" id="GO:0003677">
    <property type="term" value="F:DNA binding"/>
    <property type="evidence" value="ECO:0007669"/>
    <property type="project" value="UniProtKB-KW"/>
</dbReference>
<dbReference type="AlphaFoldDB" id="A0A1G7MR53"/>
<keyword evidence="8" id="KW-1185">Reference proteome</keyword>
<dbReference type="PRINTS" id="PR00035">
    <property type="entry name" value="HTHGNTR"/>
</dbReference>
<dbReference type="RefSeq" id="WP_092521857.1">
    <property type="nucleotide sequence ID" value="NZ_FNCI01000001.1"/>
</dbReference>
<keyword evidence="4" id="KW-0238">DNA-binding</keyword>
<keyword evidence="2" id="KW-0663">Pyridoxal phosphate</keyword>
<evidence type="ECO:0000259" key="6">
    <source>
        <dbReference type="PROSITE" id="PS50949"/>
    </source>
</evidence>
<dbReference type="Pfam" id="PF00392">
    <property type="entry name" value="GntR"/>
    <property type="match status" value="1"/>
</dbReference>
<dbReference type="Gene3D" id="1.10.10.10">
    <property type="entry name" value="Winged helix-like DNA-binding domain superfamily/Winged helix DNA-binding domain"/>
    <property type="match status" value="1"/>
</dbReference>
<dbReference type="CDD" id="cd00609">
    <property type="entry name" value="AAT_like"/>
    <property type="match status" value="1"/>
</dbReference>
<dbReference type="OrthoDB" id="9808770at2"/>
<evidence type="ECO:0000256" key="2">
    <source>
        <dbReference type="ARBA" id="ARBA00022898"/>
    </source>
</evidence>
<dbReference type="GO" id="GO:0030170">
    <property type="term" value="F:pyridoxal phosphate binding"/>
    <property type="evidence" value="ECO:0007669"/>
    <property type="project" value="InterPro"/>
</dbReference>
<feature type="domain" description="HTH gntR-type" evidence="6">
    <location>
        <begin position="27"/>
        <end position="95"/>
    </location>
</feature>
<dbReference type="PANTHER" id="PTHR46577">
    <property type="entry name" value="HTH-TYPE TRANSCRIPTIONAL REGULATORY PROTEIN GABR"/>
    <property type="match status" value="1"/>
</dbReference>
<evidence type="ECO:0000256" key="3">
    <source>
        <dbReference type="ARBA" id="ARBA00023015"/>
    </source>
</evidence>
<dbReference type="InterPro" id="IPR036390">
    <property type="entry name" value="WH_DNA-bd_sf"/>
</dbReference>
<name>A0A1G7MR53_9GAMM</name>
<sequence>MEPLSSQAKLDWVIDALAMEVAEPASGPLSRRLYLGLRERIQAGRLAPGSRLPSSRRLARELCLGRNTVLAALEQLVAEGFLETRAGAGTFIADLPQLAGASSAPGAASEQALASAGEAPEVALSSRGTRLLGYSPGSNLRPGVFTPGLPALDRFPQALWQRLMRRHLHRAPTEWLGYQTQGGVPALREALCDYLRLSRSVRCRPEQILIVQGAQQGFELIARLLTDPGDRAWVEEPGYGGAKACFEAAGLELHAVPVDDEGLRVAADLPAPRLIQVTPSHQYPSGVTMTLGRRLALLEAAEKHGAWIVEDDYDSEFRYGQGPIAALQGLDNGGRVLYVGTFSKVLYPGLRLGYVVLPEALVDPCRRANARLHREGQYVVQSALAEFIAAGHFSRPVRRMRDCYRGRQARLRDALAPAVRVGLELSEGQAGMHLVAWLDDHVTEAALVARGLDHGIGLSPLSTYYLTPPGRPGLVLGYAGASEEEIDRAGGWLRREWLALRAKRVASSMTKVATEPGARA</sequence>
<keyword evidence="3" id="KW-0805">Transcription regulation</keyword>
<dbReference type="InterPro" id="IPR036388">
    <property type="entry name" value="WH-like_DNA-bd_sf"/>
</dbReference>
<dbReference type="InterPro" id="IPR051446">
    <property type="entry name" value="HTH_trans_reg/aminotransferase"/>
</dbReference>
<dbReference type="InterPro" id="IPR015424">
    <property type="entry name" value="PyrdxlP-dep_Trfase"/>
</dbReference>
<gene>
    <name evidence="7" type="ORF">SAMN05216571_10121</name>
</gene>
<dbReference type="Pfam" id="PF00155">
    <property type="entry name" value="Aminotran_1_2"/>
    <property type="match status" value="1"/>
</dbReference>
<dbReference type="InterPro" id="IPR000524">
    <property type="entry name" value="Tscrpt_reg_HTH_GntR"/>
</dbReference>
<reference evidence="7 8" key="1">
    <citation type="submission" date="2016-10" db="EMBL/GenBank/DDBJ databases">
        <authorList>
            <person name="de Groot N.N."/>
        </authorList>
    </citation>
    <scope>NUCLEOTIDE SEQUENCE [LARGE SCALE GENOMIC DNA]</scope>
    <source>
        <strain evidence="7 8">BH539</strain>
    </source>
</reference>
<dbReference type="CDD" id="cd07377">
    <property type="entry name" value="WHTH_GntR"/>
    <property type="match status" value="1"/>
</dbReference>
<dbReference type="InterPro" id="IPR004839">
    <property type="entry name" value="Aminotransferase_I/II_large"/>
</dbReference>
<proteinExistence type="inferred from homology"/>
<evidence type="ECO:0000256" key="4">
    <source>
        <dbReference type="ARBA" id="ARBA00023125"/>
    </source>
</evidence>
<evidence type="ECO:0000256" key="5">
    <source>
        <dbReference type="ARBA" id="ARBA00023163"/>
    </source>
</evidence>
<dbReference type="Proteomes" id="UP000198641">
    <property type="component" value="Unassembled WGS sequence"/>
</dbReference>
<dbReference type="PANTHER" id="PTHR46577:SF1">
    <property type="entry name" value="HTH-TYPE TRANSCRIPTIONAL REGULATORY PROTEIN GABR"/>
    <property type="match status" value="1"/>
</dbReference>
<protein>
    <submittedName>
        <fullName evidence="7">Transcriptional regulator, GntR family</fullName>
    </submittedName>
</protein>
<dbReference type="Gene3D" id="3.40.640.10">
    <property type="entry name" value="Type I PLP-dependent aspartate aminotransferase-like (Major domain)"/>
    <property type="match status" value="1"/>
</dbReference>
<dbReference type="SUPFAM" id="SSF46785">
    <property type="entry name" value="Winged helix' DNA-binding domain"/>
    <property type="match status" value="1"/>
</dbReference>
<evidence type="ECO:0000256" key="1">
    <source>
        <dbReference type="ARBA" id="ARBA00005384"/>
    </source>
</evidence>
<evidence type="ECO:0000313" key="7">
    <source>
        <dbReference type="EMBL" id="SDF64265.1"/>
    </source>
</evidence>
<dbReference type="STRING" id="284577.SAMN05216571_10121"/>
<dbReference type="SUPFAM" id="SSF53383">
    <property type="entry name" value="PLP-dependent transferases"/>
    <property type="match status" value="1"/>
</dbReference>
<comment type="similarity">
    <text evidence="1">In the C-terminal section; belongs to the class-I pyridoxal-phosphate-dependent aminotransferase family.</text>
</comment>
<dbReference type="PROSITE" id="PS50949">
    <property type="entry name" value="HTH_GNTR"/>
    <property type="match status" value="1"/>
</dbReference>
<dbReference type="GO" id="GO:0003700">
    <property type="term" value="F:DNA-binding transcription factor activity"/>
    <property type="evidence" value="ECO:0007669"/>
    <property type="project" value="InterPro"/>
</dbReference>